<evidence type="ECO:0000313" key="6">
    <source>
        <dbReference type="Proteomes" id="UP000224915"/>
    </source>
</evidence>
<accession>A0A2A9D4U1</accession>
<dbReference type="OrthoDB" id="4318225at2"/>
<reference evidence="5 6" key="1">
    <citation type="submission" date="2017-10" db="EMBL/GenBank/DDBJ databases">
        <title>Sequencing the genomes of 1000 actinobacteria strains.</title>
        <authorList>
            <person name="Klenk H.-P."/>
        </authorList>
    </citation>
    <scope>NUCLEOTIDE SEQUENCE [LARGE SCALE GENOMIC DNA]</scope>
    <source>
        <strain evidence="5 6">DSM 21801</strain>
    </source>
</reference>
<organism evidence="5 6">
    <name type="scientific">Serinibacter salmoneus</name>
    <dbReference type="NCBI Taxonomy" id="556530"/>
    <lineage>
        <taxon>Bacteria</taxon>
        <taxon>Bacillati</taxon>
        <taxon>Actinomycetota</taxon>
        <taxon>Actinomycetes</taxon>
        <taxon>Micrococcales</taxon>
        <taxon>Beutenbergiaceae</taxon>
        <taxon>Serinibacter</taxon>
    </lineage>
</organism>
<name>A0A2A9D4U1_9MICO</name>
<dbReference type="SMART" id="SM00327">
    <property type="entry name" value="VWA"/>
    <property type="match status" value="1"/>
</dbReference>
<evidence type="ECO:0000256" key="3">
    <source>
        <dbReference type="SAM" id="SignalP"/>
    </source>
</evidence>
<dbReference type="RefSeq" id="WP_098469875.1">
    <property type="nucleotide sequence ID" value="NZ_PDJD01000001.1"/>
</dbReference>
<gene>
    <name evidence="5" type="ORF">ATL40_2591</name>
</gene>
<dbReference type="Gene3D" id="3.40.50.410">
    <property type="entry name" value="von Willebrand factor, type A domain"/>
    <property type="match status" value="1"/>
</dbReference>
<evidence type="ECO:0000313" key="5">
    <source>
        <dbReference type="EMBL" id="PFG20972.1"/>
    </source>
</evidence>
<dbReference type="SUPFAM" id="SSF53300">
    <property type="entry name" value="vWA-like"/>
    <property type="match status" value="1"/>
</dbReference>
<evidence type="ECO:0000259" key="4">
    <source>
        <dbReference type="PROSITE" id="PS50234"/>
    </source>
</evidence>
<dbReference type="Pfam" id="PF13519">
    <property type="entry name" value="VWA_2"/>
    <property type="match status" value="1"/>
</dbReference>
<dbReference type="InterPro" id="IPR002035">
    <property type="entry name" value="VWF_A"/>
</dbReference>
<feature type="region of interest" description="Disordered" evidence="1">
    <location>
        <begin position="555"/>
        <end position="595"/>
    </location>
</feature>
<dbReference type="InterPro" id="IPR036465">
    <property type="entry name" value="vWFA_dom_sf"/>
</dbReference>
<protein>
    <submittedName>
        <fullName evidence="5">Ca-activated chloride channel family protein</fullName>
    </submittedName>
</protein>
<feature type="compositionally biased region" description="Acidic residues" evidence="1">
    <location>
        <begin position="557"/>
        <end position="573"/>
    </location>
</feature>
<feature type="domain" description="VWFA" evidence="4">
    <location>
        <begin position="38"/>
        <end position="221"/>
    </location>
</feature>
<evidence type="ECO:0000256" key="1">
    <source>
        <dbReference type="SAM" id="MobiDB-lite"/>
    </source>
</evidence>
<dbReference type="PROSITE" id="PS50234">
    <property type="entry name" value="VWFA"/>
    <property type="match status" value="1"/>
</dbReference>
<feature type="transmembrane region" description="Helical" evidence="2">
    <location>
        <begin position="599"/>
        <end position="621"/>
    </location>
</feature>
<evidence type="ECO:0000256" key="2">
    <source>
        <dbReference type="SAM" id="Phobius"/>
    </source>
</evidence>
<keyword evidence="2" id="KW-1133">Transmembrane helix</keyword>
<sequence>MRTRRRSLIIATLLGLAFPTSLLAPALADAEATDADSQLMIVLDSSGSMLEETADGNTRADAATAALLDVVDALGNSAQVGLRQFGATATGMDNPESCTDSQLTVPLGTDNRDALRAAARAYEPYGETPLGHALSEAGGDLGESGQRSILVISDGEANCEPDPCEVAQDLAAQDIETQIHAIGFQVTGEARDALLCIADAGGGQYYDASDTDSLTAALQRVTFRAMRSFEVSGEEIEGTPDTSVAPTLTAGTRYLTPIPAEGDVRHFRIEREIPGSQLWASLSSERESIGIPASIEFLGGAAGDWERCGNDLSTSSNVSSSLQVHTAIASSDPEPECSTTDSLILKLENFFGAEGAEGLLSELTIIEEPPVANLAVLPGAVEEPEAWVDVASADATQILGGVSLAENPEVTTGTYAFDLLPGESALFHSMLDWGQSLQVRTSLNDYSDLTLFSPTGDSVTGHSIDVNGVDTSSQDPRIEGYRTAPVNYRNRESNATGVKELALPGAYTFAIARNECIGSCSEPGPITVTMDVLVDGEVAEGPGYLLPEGVETSEALAPEDPENPEAGDGDGVSDGDAAAAEEQGDVSSSGTTGGGSGSAVLPVALGVVGAGVLLAGIWALLRRRPTA</sequence>
<comment type="caution">
    <text evidence="5">The sequence shown here is derived from an EMBL/GenBank/DDBJ whole genome shotgun (WGS) entry which is preliminary data.</text>
</comment>
<keyword evidence="2" id="KW-0472">Membrane</keyword>
<keyword evidence="2" id="KW-0812">Transmembrane</keyword>
<keyword evidence="6" id="KW-1185">Reference proteome</keyword>
<dbReference type="AlphaFoldDB" id="A0A2A9D4U1"/>
<keyword evidence="3" id="KW-0732">Signal</keyword>
<dbReference type="Proteomes" id="UP000224915">
    <property type="component" value="Unassembled WGS sequence"/>
</dbReference>
<feature type="chain" id="PRO_5039143480" evidence="3">
    <location>
        <begin position="24"/>
        <end position="627"/>
    </location>
</feature>
<proteinExistence type="predicted"/>
<feature type="signal peptide" evidence="3">
    <location>
        <begin position="1"/>
        <end position="23"/>
    </location>
</feature>
<dbReference type="EMBL" id="PDJD01000001">
    <property type="protein sequence ID" value="PFG20972.1"/>
    <property type="molecule type" value="Genomic_DNA"/>
</dbReference>